<keyword evidence="31" id="KW-1185">Reference proteome</keyword>
<evidence type="ECO:0000256" key="8">
    <source>
        <dbReference type="ARBA" id="ARBA00022964"/>
    </source>
</evidence>
<evidence type="ECO:0000256" key="5">
    <source>
        <dbReference type="ARBA" id="ARBA00022723"/>
    </source>
</evidence>
<dbReference type="EC" id="1.14.11.33" evidence="24"/>
<comment type="cofactor">
    <cofactor evidence="1">
        <name>Fe(2+)</name>
        <dbReference type="ChEBI" id="CHEBI:29033"/>
    </cofactor>
</comment>
<dbReference type="FunFam" id="2.60.120.590:FF:000004">
    <property type="entry name" value="DNA oxidative demethylase ALKBH2"/>
    <property type="match status" value="1"/>
</dbReference>
<evidence type="ECO:0000256" key="2">
    <source>
        <dbReference type="ARBA" id="ARBA00004604"/>
    </source>
</evidence>
<evidence type="ECO:0000256" key="15">
    <source>
        <dbReference type="ARBA" id="ARBA00051189"/>
    </source>
</evidence>
<comment type="subcellular location">
    <subcellularLocation>
        <location evidence="2">Nucleus</location>
        <location evidence="2">Nucleolus</location>
    </subcellularLocation>
    <subcellularLocation>
        <location evidence="3">Nucleus</location>
        <location evidence="3">Nucleoplasm</location>
    </subcellularLocation>
</comment>
<keyword evidence="10" id="KW-0408">Iron</keyword>
<evidence type="ECO:0000256" key="16">
    <source>
        <dbReference type="ARBA" id="ARBA00051376"/>
    </source>
</evidence>
<keyword evidence="7" id="KW-0460">Magnesium</keyword>
<reference evidence="30" key="1">
    <citation type="submission" date="2022-03" db="EMBL/GenBank/DDBJ databases">
        <authorList>
            <person name="Alioto T."/>
            <person name="Alioto T."/>
            <person name="Gomez Garrido J."/>
        </authorList>
    </citation>
    <scope>NUCLEOTIDE SEQUENCE</scope>
</reference>
<keyword evidence="5" id="KW-0479">Metal-binding</keyword>
<dbReference type="Pfam" id="PF13532">
    <property type="entry name" value="2OG-FeII_Oxy_2"/>
    <property type="match status" value="1"/>
</dbReference>
<feature type="binding site" evidence="28">
    <location>
        <begin position="114"/>
        <end position="116"/>
    </location>
    <ligand>
        <name>substrate</name>
    </ligand>
</feature>
<evidence type="ECO:0000256" key="6">
    <source>
        <dbReference type="ARBA" id="ARBA00022763"/>
    </source>
</evidence>
<dbReference type="GO" id="GO:0051747">
    <property type="term" value="F:cytosine C-5 DNA demethylase activity"/>
    <property type="evidence" value="ECO:0007669"/>
    <property type="project" value="UniProtKB-ARBA"/>
</dbReference>
<dbReference type="GO" id="GO:0005730">
    <property type="term" value="C:nucleolus"/>
    <property type="evidence" value="ECO:0007669"/>
    <property type="project" value="UniProtKB-SubCell"/>
</dbReference>
<comment type="catalytic activity">
    <reaction evidence="18">
        <text>a 1,N(2)-etheno-2'-deoxyguanosine in double-stranded DNA + 2-oxoglutarate + O2 + H2O = a 2'-deoxyguanosine in double-stranded DNA + glyoxal + succinate + CO2</text>
        <dbReference type="Rhea" id="RHEA:70487"/>
        <dbReference type="Rhea" id="RHEA-COMP:17910"/>
        <dbReference type="Rhea" id="RHEA-COMP:17912"/>
        <dbReference type="ChEBI" id="CHEBI:15377"/>
        <dbReference type="ChEBI" id="CHEBI:15379"/>
        <dbReference type="ChEBI" id="CHEBI:16526"/>
        <dbReference type="ChEBI" id="CHEBI:16810"/>
        <dbReference type="ChEBI" id="CHEBI:30031"/>
        <dbReference type="ChEBI" id="CHEBI:34779"/>
        <dbReference type="ChEBI" id="CHEBI:85445"/>
        <dbReference type="ChEBI" id="CHEBI:189586"/>
    </reaction>
    <physiologicalReaction direction="left-to-right" evidence="18">
        <dbReference type="Rhea" id="RHEA:70488"/>
    </physiologicalReaction>
</comment>
<comment type="catalytic activity">
    <reaction evidence="15">
        <text>a 1,N(6)-etheno-2'-deoxyadenosine in single-stranded DNA + 2-oxoglutarate + O2 + H2O = a 2'-deoxyadenosine in single-stranded DNA + glyoxal + succinate + CO2</text>
        <dbReference type="Rhea" id="RHEA:70459"/>
        <dbReference type="Rhea" id="RHEA-COMP:17896"/>
        <dbReference type="Rhea" id="RHEA-COMP:17904"/>
        <dbReference type="ChEBI" id="CHEBI:15377"/>
        <dbReference type="ChEBI" id="CHEBI:15379"/>
        <dbReference type="ChEBI" id="CHEBI:16526"/>
        <dbReference type="ChEBI" id="CHEBI:16810"/>
        <dbReference type="ChEBI" id="CHEBI:30031"/>
        <dbReference type="ChEBI" id="CHEBI:34779"/>
        <dbReference type="ChEBI" id="CHEBI:90615"/>
        <dbReference type="ChEBI" id="CHEBI:189583"/>
    </reaction>
    <physiologicalReaction direction="left-to-right" evidence="15">
        <dbReference type="Rhea" id="RHEA:70460"/>
    </physiologicalReaction>
</comment>
<sequence length="258" mass="30049">MTMDRFLIKNSSTRKHPLLVECTDTVTLPEKAKLRKNEDDSLLAEHLTWKEIRAEGLSCDYTLLYSKTEADVIFQQLEREITYFPEDLSRVQVYGKWHNVPRKQVTYGDDGLSYKFSGITLSPKPWIPLLNSIRDRVELATGHTFNFVLINRYKDGNDHIGEHRDDEKDLVPHSPIASVSFGACRDFIFRHRDARCKNPTRQIESQKLELANGSLLMMNFPTNVYWYHSLPVRKKVLAPRVNLTFRKIIPNCERKNTP</sequence>
<dbReference type="InterPro" id="IPR032852">
    <property type="entry name" value="ALKBH2"/>
</dbReference>
<evidence type="ECO:0000256" key="23">
    <source>
        <dbReference type="ARBA" id="ARBA00062909"/>
    </source>
</evidence>
<evidence type="ECO:0000256" key="9">
    <source>
        <dbReference type="ARBA" id="ARBA00023002"/>
    </source>
</evidence>
<evidence type="ECO:0000256" key="19">
    <source>
        <dbReference type="ARBA" id="ARBA00052597"/>
    </source>
</evidence>
<dbReference type="SUPFAM" id="SSF51197">
    <property type="entry name" value="Clavaminate synthase-like"/>
    <property type="match status" value="1"/>
</dbReference>
<comment type="catalytic activity">
    <reaction evidence="19">
        <text>a 3,N(4)-etheno-2'-deoxycytidine in single-stranded DNA + 2-oxoglutarate + O2 + H2O = a 2'-deoxycytidine in single-stranded DNA + glyoxal + succinate + CO2</text>
        <dbReference type="Rhea" id="RHEA:70471"/>
        <dbReference type="Rhea" id="RHEA-COMP:12846"/>
        <dbReference type="Rhea" id="RHEA-COMP:17906"/>
        <dbReference type="ChEBI" id="CHEBI:15377"/>
        <dbReference type="ChEBI" id="CHEBI:15379"/>
        <dbReference type="ChEBI" id="CHEBI:16526"/>
        <dbReference type="ChEBI" id="CHEBI:16810"/>
        <dbReference type="ChEBI" id="CHEBI:30031"/>
        <dbReference type="ChEBI" id="CHEBI:34779"/>
        <dbReference type="ChEBI" id="CHEBI:85452"/>
        <dbReference type="ChEBI" id="CHEBI:189585"/>
    </reaction>
    <physiologicalReaction direction="left-to-right" evidence="19">
        <dbReference type="Rhea" id="RHEA:70472"/>
    </physiologicalReaction>
</comment>
<feature type="binding site" evidence="28">
    <location>
        <position position="244"/>
    </location>
    <ligand>
        <name>2-oxoglutarate</name>
        <dbReference type="ChEBI" id="CHEBI:16810"/>
    </ligand>
</feature>
<dbReference type="GO" id="GO:0008198">
    <property type="term" value="F:ferrous iron binding"/>
    <property type="evidence" value="ECO:0007669"/>
    <property type="project" value="TreeGrafter"/>
</dbReference>
<evidence type="ECO:0000256" key="25">
    <source>
        <dbReference type="ARBA" id="ARBA00072134"/>
    </source>
</evidence>
<comment type="similarity">
    <text evidence="4">Belongs to the alkB family.</text>
</comment>
<comment type="catalytic activity">
    <reaction evidence="13">
        <text>an N(1)-methyl-2'-deoxyadenosine in single-stranded DNA + 2-oxoglutarate + O2 = a 2'-deoxyadenosine in single-stranded DNA + formaldehyde + succinate + CO2 + H(+)</text>
        <dbReference type="Rhea" id="RHEA:70447"/>
        <dbReference type="Rhea" id="RHEA-COMP:17895"/>
        <dbReference type="Rhea" id="RHEA-COMP:17896"/>
        <dbReference type="ChEBI" id="CHEBI:15378"/>
        <dbReference type="ChEBI" id="CHEBI:15379"/>
        <dbReference type="ChEBI" id="CHEBI:16526"/>
        <dbReference type="ChEBI" id="CHEBI:16810"/>
        <dbReference type="ChEBI" id="CHEBI:16842"/>
        <dbReference type="ChEBI" id="CHEBI:30031"/>
        <dbReference type="ChEBI" id="CHEBI:90615"/>
        <dbReference type="ChEBI" id="CHEBI:139096"/>
    </reaction>
    <physiologicalReaction direction="left-to-right" evidence="13">
        <dbReference type="Rhea" id="RHEA:70448"/>
    </physiologicalReaction>
</comment>
<evidence type="ECO:0000256" key="12">
    <source>
        <dbReference type="ARBA" id="ARBA00023242"/>
    </source>
</evidence>
<name>A0AAD1S9Z2_PELCU</name>
<comment type="catalytic activity">
    <reaction evidence="16">
        <text>an N(3)-methyl-2'-deoxycytidine in double-stranded DNA + 2-oxoglutarate + O2 = a 2'-deoxycytidine in double-stranded DNA + formaldehyde + succinate + CO2 + H(+)</text>
        <dbReference type="Rhea" id="RHEA:70439"/>
        <dbReference type="Rhea" id="RHEA-COMP:14237"/>
        <dbReference type="Rhea" id="RHEA-COMP:17070"/>
        <dbReference type="ChEBI" id="CHEBI:15378"/>
        <dbReference type="ChEBI" id="CHEBI:15379"/>
        <dbReference type="ChEBI" id="CHEBI:16526"/>
        <dbReference type="ChEBI" id="CHEBI:16810"/>
        <dbReference type="ChEBI" id="CHEBI:16842"/>
        <dbReference type="ChEBI" id="CHEBI:30031"/>
        <dbReference type="ChEBI" id="CHEBI:85452"/>
        <dbReference type="ChEBI" id="CHEBI:139075"/>
    </reaction>
    <physiologicalReaction direction="left-to-right" evidence="16">
        <dbReference type="Rhea" id="RHEA:70440"/>
    </physiologicalReaction>
</comment>
<comment type="catalytic activity">
    <reaction evidence="20">
        <text>a 1,N(6)-etheno-2'-deoxyadenosine in double-stranded DNA + 2-oxoglutarate + O2 + H2O = a 2'-deoxyadenosine in double-stranded DNA + glyoxal + succinate + CO2</text>
        <dbReference type="Rhea" id="RHEA:70463"/>
        <dbReference type="Rhea" id="RHEA-COMP:17897"/>
        <dbReference type="Rhea" id="RHEA-COMP:17903"/>
        <dbReference type="ChEBI" id="CHEBI:15377"/>
        <dbReference type="ChEBI" id="CHEBI:15379"/>
        <dbReference type="ChEBI" id="CHEBI:16526"/>
        <dbReference type="ChEBI" id="CHEBI:16810"/>
        <dbReference type="ChEBI" id="CHEBI:30031"/>
        <dbReference type="ChEBI" id="CHEBI:34779"/>
        <dbReference type="ChEBI" id="CHEBI:90615"/>
        <dbReference type="ChEBI" id="CHEBI:189583"/>
    </reaction>
    <physiologicalReaction direction="left-to-right" evidence="20">
        <dbReference type="Rhea" id="RHEA:70464"/>
    </physiologicalReaction>
</comment>
<evidence type="ECO:0000256" key="14">
    <source>
        <dbReference type="ARBA" id="ARBA00051165"/>
    </source>
</evidence>
<evidence type="ECO:0000256" key="27">
    <source>
        <dbReference type="ARBA" id="ARBA00081727"/>
    </source>
</evidence>
<dbReference type="GO" id="GO:0035516">
    <property type="term" value="F:broad specificity oxidative DNA demethylase activity"/>
    <property type="evidence" value="ECO:0007669"/>
    <property type="project" value="UniProtKB-EC"/>
</dbReference>
<evidence type="ECO:0000256" key="10">
    <source>
        <dbReference type="ARBA" id="ARBA00023004"/>
    </source>
</evidence>
<keyword evidence="9" id="KW-0560">Oxidoreductase</keyword>
<feature type="binding site" evidence="28">
    <location>
        <position position="151"/>
    </location>
    <ligand>
        <name>2-oxoglutarate</name>
        <dbReference type="ChEBI" id="CHEBI:16810"/>
    </ligand>
</feature>
<keyword evidence="11" id="KW-0234">DNA repair</keyword>
<dbReference type="Gene3D" id="2.60.120.590">
    <property type="entry name" value="Alpha-ketoglutarate-dependent dioxygenase AlkB-like"/>
    <property type="match status" value="1"/>
</dbReference>
<protein>
    <recommendedName>
        <fullName evidence="25">DNA oxidative demethylase ALKBH2</fullName>
        <ecNumber evidence="24">1.14.11.33</ecNumber>
    </recommendedName>
    <alternativeName>
        <fullName evidence="26">Alkylated DNA repair protein alkB homolog 2</fullName>
    </alternativeName>
    <alternativeName>
        <fullName evidence="27">Alpha-ketoglutarate-dependent dioxygenase alkB homolog 2</fullName>
    </alternativeName>
</protein>
<dbReference type="GO" id="GO:0006307">
    <property type="term" value="P:DNA alkylation repair"/>
    <property type="evidence" value="ECO:0007669"/>
    <property type="project" value="UniProtKB-ARBA"/>
</dbReference>
<comment type="catalytic activity">
    <reaction evidence="21">
        <text>an N(1)-methyl-2'-deoxyadenosine in double-stranded DNA + 2-oxoglutarate + O2 = a 2'-deoxyadenosine in double-stranded DNA + formaldehyde + succinate + CO2 + H(+)</text>
        <dbReference type="Rhea" id="RHEA:70443"/>
        <dbReference type="Rhea" id="RHEA-COMP:14236"/>
        <dbReference type="Rhea" id="RHEA-COMP:17897"/>
        <dbReference type="ChEBI" id="CHEBI:15378"/>
        <dbReference type="ChEBI" id="CHEBI:15379"/>
        <dbReference type="ChEBI" id="CHEBI:16526"/>
        <dbReference type="ChEBI" id="CHEBI:16810"/>
        <dbReference type="ChEBI" id="CHEBI:16842"/>
        <dbReference type="ChEBI" id="CHEBI:30031"/>
        <dbReference type="ChEBI" id="CHEBI:90615"/>
        <dbReference type="ChEBI" id="CHEBI:139096"/>
    </reaction>
    <physiologicalReaction direction="left-to-right" evidence="21">
        <dbReference type="Rhea" id="RHEA:70444"/>
    </physiologicalReaction>
</comment>
<evidence type="ECO:0000256" key="21">
    <source>
        <dbReference type="ARBA" id="ARBA00052800"/>
    </source>
</evidence>
<accession>A0AAD1S9Z2</accession>
<dbReference type="Proteomes" id="UP001295444">
    <property type="component" value="Chromosome 05"/>
</dbReference>
<dbReference type="PANTHER" id="PTHR31573:SF1">
    <property type="entry name" value="DNA OXIDATIVE DEMETHYLASE ALKBH2"/>
    <property type="match status" value="1"/>
</dbReference>
<dbReference type="InterPro" id="IPR037151">
    <property type="entry name" value="AlkB-like_sf"/>
</dbReference>
<evidence type="ECO:0000256" key="11">
    <source>
        <dbReference type="ARBA" id="ARBA00023204"/>
    </source>
</evidence>
<evidence type="ECO:0000313" key="31">
    <source>
        <dbReference type="Proteomes" id="UP001295444"/>
    </source>
</evidence>
<evidence type="ECO:0000256" key="24">
    <source>
        <dbReference type="ARBA" id="ARBA00066725"/>
    </source>
</evidence>
<evidence type="ECO:0000256" key="28">
    <source>
        <dbReference type="PIRSR" id="PIRSR632852-1"/>
    </source>
</evidence>
<evidence type="ECO:0000256" key="7">
    <source>
        <dbReference type="ARBA" id="ARBA00022842"/>
    </source>
</evidence>
<dbReference type="PANTHER" id="PTHR31573">
    <property type="entry name" value="ALPHA-KETOGLUTARATE-DEPENDENT DIOXYGENASE ALKB HOMOLOG 2"/>
    <property type="match status" value="1"/>
</dbReference>
<evidence type="ECO:0000256" key="13">
    <source>
        <dbReference type="ARBA" id="ARBA00051010"/>
    </source>
</evidence>
<comment type="catalytic activity">
    <reaction evidence="14">
        <text>an N(3)-methyl-2'-deoxycytidine in single-stranded DNA + 2-oxoglutarate + O2 = a 2'-deoxycytidine in single-stranded DNA + formaldehyde + succinate + CO2 + H(+)</text>
        <dbReference type="Rhea" id="RHEA:70435"/>
        <dbReference type="Rhea" id="RHEA-COMP:12846"/>
        <dbReference type="Rhea" id="RHEA-COMP:17894"/>
        <dbReference type="ChEBI" id="CHEBI:15378"/>
        <dbReference type="ChEBI" id="CHEBI:15379"/>
        <dbReference type="ChEBI" id="CHEBI:16526"/>
        <dbReference type="ChEBI" id="CHEBI:16810"/>
        <dbReference type="ChEBI" id="CHEBI:16842"/>
        <dbReference type="ChEBI" id="CHEBI:30031"/>
        <dbReference type="ChEBI" id="CHEBI:85452"/>
        <dbReference type="ChEBI" id="CHEBI:139075"/>
    </reaction>
    <physiologicalReaction direction="left-to-right" evidence="14">
        <dbReference type="Rhea" id="RHEA:70436"/>
    </physiologicalReaction>
</comment>
<dbReference type="AlphaFoldDB" id="A0AAD1S9Z2"/>
<feature type="binding site" evidence="28">
    <location>
        <position position="240"/>
    </location>
    <ligand>
        <name>2-oxoglutarate</name>
        <dbReference type="ChEBI" id="CHEBI:16810"/>
    </ligand>
</feature>
<feature type="domain" description="Fe2OG dioxygenase" evidence="29">
    <location>
        <begin position="144"/>
        <end position="249"/>
    </location>
</feature>
<feature type="binding site" evidence="28">
    <location>
        <position position="153"/>
    </location>
    <ligand>
        <name>2-oxoglutarate</name>
        <dbReference type="ChEBI" id="CHEBI:16810"/>
    </ligand>
</feature>
<feature type="binding site" evidence="28">
    <location>
        <position position="228"/>
    </location>
    <ligand>
        <name>2-oxoglutarate</name>
        <dbReference type="ChEBI" id="CHEBI:16810"/>
    </ligand>
</feature>
<gene>
    <name evidence="30" type="ORF">PECUL_23A002535</name>
</gene>
<proteinExistence type="inferred from homology"/>
<dbReference type="PROSITE" id="PS51471">
    <property type="entry name" value="FE2OG_OXY"/>
    <property type="match status" value="1"/>
</dbReference>
<evidence type="ECO:0000259" key="29">
    <source>
        <dbReference type="PROSITE" id="PS51471"/>
    </source>
</evidence>
<comment type="subunit">
    <text evidence="23">Interacts with PCNA homotrimer; this interaction is enhanced during the S-phase of the cell cycle. Interacts with nucleolar proteins NCL, UBTF and NPM1. Interacts with XRCC5-XRCC6 heterodimer.</text>
</comment>
<feature type="binding site" evidence="28">
    <location>
        <position position="163"/>
    </location>
    <ligand>
        <name>2-oxoglutarate</name>
        <dbReference type="ChEBI" id="CHEBI:16810"/>
    </ligand>
</feature>
<keyword evidence="12" id="KW-0539">Nucleus</keyword>
<keyword evidence="6" id="KW-0227">DNA damage</keyword>
<evidence type="ECO:0000256" key="22">
    <source>
        <dbReference type="ARBA" id="ARBA00053025"/>
    </source>
</evidence>
<evidence type="ECO:0000256" key="26">
    <source>
        <dbReference type="ARBA" id="ARBA00077989"/>
    </source>
</evidence>
<evidence type="ECO:0000256" key="4">
    <source>
        <dbReference type="ARBA" id="ARBA00007879"/>
    </source>
</evidence>
<feature type="binding site" evidence="28">
    <location>
        <position position="166"/>
    </location>
    <ligand>
        <name>substrate</name>
    </ligand>
</feature>
<comment type="catalytic activity">
    <reaction evidence="22">
        <text>a methylated nucleobase within DNA + 2-oxoglutarate + O2 = a nucleobase within DNA + formaldehyde + succinate + CO2</text>
        <dbReference type="Rhea" id="RHEA:30299"/>
        <dbReference type="Rhea" id="RHEA-COMP:12192"/>
        <dbReference type="Rhea" id="RHEA-COMP:12193"/>
        <dbReference type="ChEBI" id="CHEBI:15379"/>
        <dbReference type="ChEBI" id="CHEBI:16526"/>
        <dbReference type="ChEBI" id="CHEBI:16810"/>
        <dbReference type="ChEBI" id="CHEBI:16842"/>
        <dbReference type="ChEBI" id="CHEBI:30031"/>
        <dbReference type="ChEBI" id="CHEBI:32875"/>
        <dbReference type="ChEBI" id="CHEBI:64428"/>
        <dbReference type="EC" id="1.14.11.33"/>
    </reaction>
    <physiologicalReaction direction="left-to-right" evidence="22">
        <dbReference type="Rhea" id="RHEA:30300"/>
    </physiologicalReaction>
</comment>
<evidence type="ECO:0000256" key="3">
    <source>
        <dbReference type="ARBA" id="ARBA00004642"/>
    </source>
</evidence>
<evidence type="ECO:0000313" key="30">
    <source>
        <dbReference type="EMBL" id="CAH2295122.1"/>
    </source>
</evidence>
<evidence type="ECO:0000256" key="1">
    <source>
        <dbReference type="ARBA" id="ARBA00001954"/>
    </source>
</evidence>
<feature type="binding site" evidence="28">
    <location>
        <position position="246"/>
    </location>
    <ligand>
        <name>2-oxoglutarate</name>
        <dbReference type="ChEBI" id="CHEBI:16810"/>
    </ligand>
</feature>
<evidence type="ECO:0000256" key="17">
    <source>
        <dbReference type="ARBA" id="ARBA00051434"/>
    </source>
</evidence>
<keyword evidence="8" id="KW-0223">Dioxygenase</keyword>
<evidence type="ECO:0000256" key="18">
    <source>
        <dbReference type="ARBA" id="ARBA00051755"/>
    </source>
</evidence>
<dbReference type="EMBL" id="OW240916">
    <property type="protein sequence ID" value="CAH2295122.1"/>
    <property type="molecule type" value="Genomic_DNA"/>
</dbReference>
<dbReference type="InterPro" id="IPR027450">
    <property type="entry name" value="AlkB-like"/>
</dbReference>
<evidence type="ECO:0000256" key="20">
    <source>
        <dbReference type="ARBA" id="ARBA00052627"/>
    </source>
</evidence>
<dbReference type="GO" id="GO:0005654">
    <property type="term" value="C:nucleoplasm"/>
    <property type="evidence" value="ECO:0007669"/>
    <property type="project" value="UniProtKB-SubCell"/>
</dbReference>
<comment type="catalytic activity">
    <reaction evidence="17">
        <text>a 3,N(4)-etheno-2'-deoxycytidine in double-stranded DNA + 2-oxoglutarate + O2 + H2O = a 2'-deoxycytidine in double-stranded DNA + glyoxal + succinate + CO2</text>
        <dbReference type="Rhea" id="RHEA:70467"/>
        <dbReference type="Rhea" id="RHEA-COMP:17070"/>
        <dbReference type="Rhea" id="RHEA-COMP:17905"/>
        <dbReference type="ChEBI" id="CHEBI:15377"/>
        <dbReference type="ChEBI" id="CHEBI:15379"/>
        <dbReference type="ChEBI" id="CHEBI:16526"/>
        <dbReference type="ChEBI" id="CHEBI:16810"/>
        <dbReference type="ChEBI" id="CHEBI:30031"/>
        <dbReference type="ChEBI" id="CHEBI:34779"/>
        <dbReference type="ChEBI" id="CHEBI:85452"/>
        <dbReference type="ChEBI" id="CHEBI:189585"/>
    </reaction>
    <physiologicalReaction direction="left-to-right" evidence="17">
        <dbReference type="Rhea" id="RHEA:70468"/>
    </physiologicalReaction>
</comment>
<dbReference type="InterPro" id="IPR005123">
    <property type="entry name" value="Oxoglu/Fe-dep_dioxygenase_dom"/>
</dbReference>
<organism evidence="30 31">
    <name type="scientific">Pelobates cultripes</name>
    <name type="common">Western spadefoot toad</name>
    <dbReference type="NCBI Taxonomy" id="61616"/>
    <lineage>
        <taxon>Eukaryota</taxon>
        <taxon>Metazoa</taxon>
        <taxon>Chordata</taxon>
        <taxon>Craniata</taxon>
        <taxon>Vertebrata</taxon>
        <taxon>Euteleostomi</taxon>
        <taxon>Amphibia</taxon>
        <taxon>Batrachia</taxon>
        <taxon>Anura</taxon>
        <taxon>Pelobatoidea</taxon>
        <taxon>Pelobatidae</taxon>
        <taxon>Pelobates</taxon>
    </lineage>
</organism>